<organism evidence="2 3">
    <name type="scientific">Candidatus Thiodiazotropha endolucinida</name>
    <dbReference type="NCBI Taxonomy" id="1655433"/>
    <lineage>
        <taxon>Bacteria</taxon>
        <taxon>Pseudomonadati</taxon>
        <taxon>Pseudomonadota</taxon>
        <taxon>Gammaproteobacteria</taxon>
        <taxon>Chromatiales</taxon>
        <taxon>Sedimenticolaceae</taxon>
        <taxon>Candidatus Thiodiazotropha</taxon>
    </lineage>
</organism>
<dbReference type="AlphaFoldDB" id="A0A7Z0VQN7"/>
<dbReference type="InterPro" id="IPR036249">
    <property type="entry name" value="Thioredoxin-like_sf"/>
</dbReference>
<dbReference type="Pfam" id="PF13098">
    <property type="entry name" value="Thioredoxin_2"/>
    <property type="match status" value="1"/>
</dbReference>
<protein>
    <recommendedName>
        <fullName evidence="1">Thioredoxin-like fold domain-containing protein</fullName>
    </recommendedName>
</protein>
<dbReference type="OrthoDB" id="7066560at2"/>
<reference evidence="2 3" key="1">
    <citation type="submission" date="2016-06" db="EMBL/GenBank/DDBJ databases">
        <title>Genome sequence of endosymbiont of Candidatus Endolucinida thiodiazotropha.</title>
        <authorList>
            <person name="Poehlein A."/>
            <person name="Koenig S."/>
            <person name="Heiden S.E."/>
            <person name="Thuermer A."/>
            <person name="Voget S."/>
            <person name="Daniel R."/>
            <person name="Markert S."/>
            <person name="Gros O."/>
            <person name="Schweder T."/>
        </authorList>
    </citation>
    <scope>NUCLEOTIDE SEQUENCE [LARGE SCALE GENOMIC DNA]</scope>
    <source>
        <strain evidence="2 3">COS</strain>
    </source>
</reference>
<sequence>MLSLQPQADNLKQLAHIFVLYLLSGSYVAADVGKLPPLEDIQQLSRTSKQNRIPILLMVSQYHCGYCDRMKEEVLQPLQLDQAYRHRVLIRELSIDPGEMVTTLQGERQAADDFITQYNVSVTPTLLFLDAEGREAAQRIIGINTVDFLFLYIEAAIDQATAKILSAGD</sequence>
<dbReference type="Proteomes" id="UP000094769">
    <property type="component" value="Unassembled WGS sequence"/>
</dbReference>
<evidence type="ECO:0000313" key="2">
    <source>
        <dbReference type="EMBL" id="ODJ89586.1"/>
    </source>
</evidence>
<name>A0A7Z0VQN7_9GAMM</name>
<evidence type="ECO:0000259" key="1">
    <source>
        <dbReference type="Pfam" id="PF13098"/>
    </source>
</evidence>
<keyword evidence="3" id="KW-1185">Reference proteome</keyword>
<accession>A0A7Z0VQN7</accession>
<proteinExistence type="predicted"/>
<comment type="caution">
    <text evidence="2">The sequence shown here is derived from an EMBL/GenBank/DDBJ whole genome shotgun (WGS) entry which is preliminary data.</text>
</comment>
<dbReference type="SUPFAM" id="SSF52833">
    <property type="entry name" value="Thioredoxin-like"/>
    <property type="match status" value="1"/>
</dbReference>
<evidence type="ECO:0000313" key="3">
    <source>
        <dbReference type="Proteomes" id="UP000094769"/>
    </source>
</evidence>
<feature type="domain" description="Thioredoxin-like fold" evidence="1">
    <location>
        <begin position="49"/>
        <end position="142"/>
    </location>
</feature>
<gene>
    <name evidence="2" type="ORF">CODIS_01460</name>
</gene>
<dbReference type="Gene3D" id="3.40.30.10">
    <property type="entry name" value="Glutaredoxin"/>
    <property type="match status" value="1"/>
</dbReference>
<dbReference type="EMBL" id="MARB01000001">
    <property type="protein sequence ID" value="ODJ89586.1"/>
    <property type="molecule type" value="Genomic_DNA"/>
</dbReference>
<dbReference type="InterPro" id="IPR012336">
    <property type="entry name" value="Thioredoxin-like_fold"/>
</dbReference>
<dbReference type="RefSeq" id="WP_083220460.1">
    <property type="nucleotide sequence ID" value="NZ_MARB01000001.1"/>
</dbReference>